<evidence type="ECO:0000259" key="9">
    <source>
        <dbReference type="PROSITE" id="PS50102"/>
    </source>
</evidence>
<evidence type="ECO:0000256" key="8">
    <source>
        <dbReference type="SAM" id="MobiDB-lite"/>
    </source>
</evidence>
<feature type="region of interest" description="Disordered" evidence="8">
    <location>
        <begin position="64"/>
        <end position="83"/>
    </location>
</feature>
<gene>
    <name evidence="11" type="ORF">GSMUA_102210.1</name>
</gene>
<keyword evidence="3 7" id="KW-0862">Zinc</keyword>
<evidence type="ECO:0000256" key="6">
    <source>
        <dbReference type="PROSITE-ProRule" id="PRU00176"/>
    </source>
</evidence>
<dbReference type="InterPro" id="IPR012677">
    <property type="entry name" value="Nucleotide-bd_a/b_plait_sf"/>
</dbReference>
<evidence type="ECO:0000256" key="7">
    <source>
        <dbReference type="PROSITE-ProRule" id="PRU00723"/>
    </source>
</evidence>
<name>A0A8D7AS62_MUSAM</name>
<dbReference type="SUPFAM" id="SSF54928">
    <property type="entry name" value="RNA-binding domain, RBD"/>
    <property type="match status" value="1"/>
</dbReference>
<feature type="domain" description="RRM" evidence="9">
    <location>
        <begin position="395"/>
        <end position="471"/>
    </location>
</feature>
<feature type="compositionally biased region" description="Low complexity" evidence="8">
    <location>
        <begin position="72"/>
        <end position="83"/>
    </location>
</feature>
<dbReference type="Pfam" id="PF00076">
    <property type="entry name" value="RRM_1"/>
    <property type="match status" value="1"/>
</dbReference>
<feature type="zinc finger region" description="C3H1-type" evidence="7">
    <location>
        <begin position="254"/>
        <end position="281"/>
    </location>
</feature>
<feature type="compositionally biased region" description="Basic and acidic residues" evidence="8">
    <location>
        <begin position="623"/>
        <end position="657"/>
    </location>
</feature>
<dbReference type="SMART" id="SM00356">
    <property type="entry name" value="ZnF_C3H1"/>
    <property type="match status" value="1"/>
</dbReference>
<protein>
    <submittedName>
        <fullName evidence="11">(wild Malaysian banana) hypothetical protein</fullName>
    </submittedName>
</protein>
<dbReference type="EMBL" id="HG996476">
    <property type="protein sequence ID" value="CAG1852180.1"/>
    <property type="molecule type" value="Genomic_DNA"/>
</dbReference>
<keyword evidence="1 7" id="KW-0479">Metal-binding</keyword>
<sequence length="736" mass="78326">MDVYEATRVVLARIQSLDAVNAAKIMGYILIQEHGDKEMIRLAFGPEALLHSVVLKARKELGLAAPAPPPSSSSSSATSPAAGGVASPSPFGLLARQNSSSRFSTNLVSSPTSFAPPPVFSRAGRANGALNGSLEELQASEELLSPGSPSPSPFFNGCGTAGDSLVDEFHLQDQLSFLHDQAPCHSLPIGPRSVAAGGGGDLFSPDIGSHSPSGSGDGLLFPYRMGWGVNGNHHRRSWSAADLPLRSDAIAAAGFSWKPCLYFARGYCKDGTACRFLHDLPDETVAAVAAGARMDAAVEQQCQELLLRSKSQRIGGGGASQLTASAFPYSPLGSLPSSPSATSKCLDFLLQQQPSDSPRQQFLSLTAAAAAAAAALMRTRMERGDFAGMTNPGSRQIYLTFPADSTFTEEDVSNYFSIYGPVQDVRIPFQQKRMFGFVTFVYPETVKLILAKGNPHFVCDARVLVKPYKEKGKVPDKCRKPQQQQTERGDFAACTTPTGLESRDQFDLQQLAARMLYNSGSSSQELLLRRKLEEQQQALELQQAIELHARRLMNLQLLDLKNRTLCSSAPASVNSPTIKAAPAITIPTADTPSSSGSSSSSSQEQSPTGGELAVQKMNSCNGFREHKTVNSADKKESGDEANPNKDGDIHESAEHNLPDSPFASPKKSSIVPDPFSVPEMEMAAAAAASVNDSSSSNTYLIASTLPPSSSTLDMASHKSCFFQMPRVSSTHGAIGM</sequence>
<dbReference type="PANTHER" id="PTHR24009:SF3">
    <property type="entry name" value="RNA-BINDING (RRM_RBD_RNP MOTIFS) FAMILY PROTEIN-RELATED"/>
    <property type="match status" value="1"/>
</dbReference>
<dbReference type="InterPro" id="IPR032297">
    <property type="entry name" value="Torus"/>
</dbReference>
<evidence type="ECO:0000256" key="2">
    <source>
        <dbReference type="ARBA" id="ARBA00022771"/>
    </source>
</evidence>
<keyword evidence="4 6" id="KW-0694">RNA-binding</keyword>
<dbReference type="SMART" id="SM00360">
    <property type="entry name" value="RRM"/>
    <property type="match status" value="1"/>
</dbReference>
<dbReference type="GO" id="GO:0008270">
    <property type="term" value="F:zinc ion binding"/>
    <property type="evidence" value="ECO:0007669"/>
    <property type="project" value="UniProtKB-KW"/>
</dbReference>
<dbReference type="Pfam" id="PF23182">
    <property type="entry name" value="PABC_AtC3H46"/>
    <property type="match status" value="1"/>
</dbReference>
<dbReference type="Gene3D" id="4.10.1000.10">
    <property type="entry name" value="Zinc finger, CCCH-type"/>
    <property type="match status" value="1"/>
</dbReference>
<dbReference type="SUPFAM" id="SSF90229">
    <property type="entry name" value="CCCH zinc finger"/>
    <property type="match status" value="1"/>
</dbReference>
<reference evidence="11" key="1">
    <citation type="submission" date="2021-03" db="EMBL/GenBank/DDBJ databases">
        <authorList>
            <consortium name="Genoscope - CEA"/>
            <person name="William W."/>
        </authorList>
    </citation>
    <scope>NUCLEOTIDE SEQUENCE</scope>
    <source>
        <strain evidence="11">Doubled-haploid Pahang</strain>
    </source>
</reference>
<evidence type="ECO:0000256" key="1">
    <source>
        <dbReference type="ARBA" id="ARBA00022723"/>
    </source>
</evidence>
<dbReference type="Pfam" id="PF16131">
    <property type="entry name" value="Torus"/>
    <property type="match status" value="1"/>
</dbReference>
<feature type="domain" description="C3H1-type" evidence="10">
    <location>
        <begin position="254"/>
        <end position="281"/>
    </location>
</feature>
<dbReference type="InterPro" id="IPR035979">
    <property type="entry name" value="RBD_domain_sf"/>
</dbReference>
<dbReference type="InterPro" id="IPR036855">
    <property type="entry name" value="Znf_CCCH_sf"/>
</dbReference>
<dbReference type="GO" id="GO:0003677">
    <property type="term" value="F:DNA binding"/>
    <property type="evidence" value="ECO:0007669"/>
    <property type="project" value="UniProtKB-KW"/>
</dbReference>
<feature type="compositionally biased region" description="Low complexity" evidence="8">
    <location>
        <begin position="586"/>
        <end position="611"/>
    </location>
</feature>
<evidence type="ECO:0000256" key="3">
    <source>
        <dbReference type="ARBA" id="ARBA00022833"/>
    </source>
</evidence>
<dbReference type="CDD" id="cd12458">
    <property type="entry name" value="RRM_AtC3H46_like"/>
    <property type="match status" value="1"/>
</dbReference>
<dbReference type="FunFam" id="3.30.70.330:FF:000678">
    <property type="entry name" value="zinc finger CCCH domain-containing protein 53-like isoform X2"/>
    <property type="match status" value="1"/>
</dbReference>
<dbReference type="AlphaFoldDB" id="A0A8D7AS62"/>
<evidence type="ECO:0000313" key="11">
    <source>
        <dbReference type="EMBL" id="CAG1852180.1"/>
    </source>
</evidence>
<keyword evidence="2 7" id="KW-0863">Zinc-finger</keyword>
<accession>A0A8D7AS62</accession>
<dbReference type="GO" id="GO:0003723">
    <property type="term" value="F:RNA binding"/>
    <property type="evidence" value="ECO:0007669"/>
    <property type="project" value="UniProtKB-UniRule"/>
</dbReference>
<organism evidence="11">
    <name type="scientific">Musa acuminata subsp. malaccensis</name>
    <name type="common">Wild banana</name>
    <name type="synonym">Musa malaccensis</name>
    <dbReference type="NCBI Taxonomy" id="214687"/>
    <lineage>
        <taxon>Eukaryota</taxon>
        <taxon>Viridiplantae</taxon>
        <taxon>Streptophyta</taxon>
        <taxon>Embryophyta</taxon>
        <taxon>Tracheophyta</taxon>
        <taxon>Spermatophyta</taxon>
        <taxon>Magnoliopsida</taxon>
        <taxon>Liliopsida</taxon>
        <taxon>Zingiberales</taxon>
        <taxon>Musaceae</taxon>
        <taxon>Musa</taxon>
    </lineage>
</organism>
<dbReference type="InterPro" id="IPR000504">
    <property type="entry name" value="RRM_dom"/>
</dbReference>
<keyword evidence="5" id="KW-0238">DNA-binding</keyword>
<dbReference type="Gene3D" id="3.30.70.330">
    <property type="match status" value="1"/>
</dbReference>
<dbReference type="InterPro" id="IPR034365">
    <property type="entry name" value="AtC3H46-like_RRM"/>
</dbReference>
<proteinExistence type="predicted"/>
<evidence type="ECO:0000256" key="5">
    <source>
        <dbReference type="ARBA" id="ARBA00023125"/>
    </source>
</evidence>
<dbReference type="PANTHER" id="PTHR24009">
    <property type="entry name" value="RNA-BINDING (RRM/RBD/RNP MOTIFS)"/>
    <property type="match status" value="1"/>
</dbReference>
<dbReference type="PROSITE" id="PS50102">
    <property type="entry name" value="RRM"/>
    <property type="match status" value="1"/>
</dbReference>
<evidence type="ECO:0000256" key="4">
    <source>
        <dbReference type="ARBA" id="ARBA00022884"/>
    </source>
</evidence>
<evidence type="ECO:0000259" key="10">
    <source>
        <dbReference type="PROSITE" id="PS50103"/>
    </source>
</evidence>
<dbReference type="InterPro" id="IPR000571">
    <property type="entry name" value="Znf_CCCH"/>
</dbReference>
<dbReference type="InterPro" id="IPR056276">
    <property type="entry name" value="AtC3H46-like_PABC-like"/>
</dbReference>
<dbReference type="PROSITE" id="PS50103">
    <property type="entry name" value="ZF_C3H1"/>
    <property type="match status" value="1"/>
</dbReference>
<feature type="region of interest" description="Disordered" evidence="8">
    <location>
        <begin position="586"/>
        <end position="670"/>
    </location>
</feature>